<organism evidence="1">
    <name type="scientific">uncultured Desulfovibrio sp</name>
    <dbReference type="NCBI Taxonomy" id="167968"/>
    <lineage>
        <taxon>Bacteria</taxon>
        <taxon>Pseudomonadati</taxon>
        <taxon>Thermodesulfobacteriota</taxon>
        <taxon>Desulfovibrionia</taxon>
        <taxon>Desulfovibrionales</taxon>
        <taxon>Desulfovibrionaceae</taxon>
        <taxon>Desulfovibrio</taxon>
        <taxon>environmental samples</taxon>
    </lineage>
</organism>
<accession>A0A212KYJ4</accession>
<dbReference type="NCBIfam" id="NF041197">
    <property type="entry name" value="CxxC_Se_CxxC"/>
    <property type="match status" value="1"/>
</dbReference>
<evidence type="ECO:0000313" key="1">
    <source>
        <dbReference type="EMBL" id="SCM70340.1"/>
    </source>
</evidence>
<reference evidence="1" key="1">
    <citation type="submission" date="2016-08" db="EMBL/GenBank/DDBJ databases">
        <authorList>
            <person name="Seilhamer J.J."/>
        </authorList>
    </citation>
    <scope>NUCLEOTIDE SEQUENCE</scope>
    <source>
        <strain evidence="1">86-1</strain>
    </source>
</reference>
<protein>
    <submittedName>
        <fullName evidence="1">Uncharacterized protein</fullName>
    </submittedName>
</protein>
<sequence>MAFSASRDAKTTIACPNCADKLHITRTCHEVFMRCPSCKAEFPLQKYIKQADDAMESFLENVYCNRI</sequence>
<name>A0A212KYJ4_9BACT</name>
<gene>
    <name evidence="1" type="ORF">KL86DES1_10345</name>
</gene>
<proteinExistence type="predicted"/>
<dbReference type="RefSeq" id="WP_179979255.1">
    <property type="nucleotide sequence ID" value="NZ_LT608333.1"/>
</dbReference>
<dbReference type="AlphaFoldDB" id="A0A212KYJ4"/>
<dbReference type="EMBL" id="FMJC01000001">
    <property type="protein sequence ID" value="SCM70340.1"/>
    <property type="molecule type" value="Genomic_DNA"/>
</dbReference>